<dbReference type="GO" id="GO:0016757">
    <property type="term" value="F:glycosyltransferase activity"/>
    <property type="evidence" value="ECO:0007669"/>
    <property type="project" value="UniProtKB-KW"/>
</dbReference>
<evidence type="ECO:0000313" key="6">
    <source>
        <dbReference type="EMBL" id="KAK7259389.1"/>
    </source>
</evidence>
<dbReference type="PANTHER" id="PTHR31042">
    <property type="entry name" value="CORE-2/I-BRANCHING BETA-1,6-N-ACETYLGLUCOSAMINYLTRANSFERASE FAMILY PROTEIN-RELATED"/>
    <property type="match status" value="1"/>
</dbReference>
<dbReference type="Proteomes" id="UP001372338">
    <property type="component" value="Unassembled WGS sequence"/>
</dbReference>
<keyword evidence="2" id="KW-0328">Glycosyltransferase</keyword>
<evidence type="ECO:0000256" key="3">
    <source>
        <dbReference type="ARBA" id="ARBA00022679"/>
    </source>
</evidence>
<dbReference type="InterPro" id="IPR003406">
    <property type="entry name" value="Glyco_trans_14"/>
</dbReference>
<protein>
    <submittedName>
        <fullName evidence="6">Uncharacterized protein</fullName>
    </submittedName>
</protein>
<organism evidence="6 7">
    <name type="scientific">Crotalaria pallida</name>
    <name type="common">Smooth rattlebox</name>
    <name type="synonym">Crotalaria striata</name>
    <dbReference type="NCBI Taxonomy" id="3830"/>
    <lineage>
        <taxon>Eukaryota</taxon>
        <taxon>Viridiplantae</taxon>
        <taxon>Streptophyta</taxon>
        <taxon>Embryophyta</taxon>
        <taxon>Tracheophyta</taxon>
        <taxon>Spermatophyta</taxon>
        <taxon>Magnoliopsida</taxon>
        <taxon>eudicotyledons</taxon>
        <taxon>Gunneridae</taxon>
        <taxon>Pentapetalae</taxon>
        <taxon>rosids</taxon>
        <taxon>fabids</taxon>
        <taxon>Fabales</taxon>
        <taxon>Fabaceae</taxon>
        <taxon>Papilionoideae</taxon>
        <taxon>50 kb inversion clade</taxon>
        <taxon>genistoids sensu lato</taxon>
        <taxon>core genistoids</taxon>
        <taxon>Crotalarieae</taxon>
        <taxon>Crotalaria</taxon>
    </lineage>
</organism>
<evidence type="ECO:0000256" key="2">
    <source>
        <dbReference type="ARBA" id="ARBA00022676"/>
    </source>
</evidence>
<comment type="subcellular location">
    <subcellularLocation>
        <location evidence="1">Membrane</location>
        <topology evidence="1">Single-pass type II membrane protein</topology>
    </subcellularLocation>
</comment>
<dbReference type="Pfam" id="PF02485">
    <property type="entry name" value="Branch"/>
    <property type="match status" value="1"/>
</dbReference>
<dbReference type="InterPro" id="IPR044174">
    <property type="entry name" value="BC10-like"/>
</dbReference>
<evidence type="ECO:0000256" key="1">
    <source>
        <dbReference type="ARBA" id="ARBA00004606"/>
    </source>
</evidence>
<evidence type="ECO:0000256" key="4">
    <source>
        <dbReference type="ARBA" id="ARBA00023136"/>
    </source>
</evidence>
<accession>A0AAN9HZE5</accession>
<reference evidence="6 7" key="1">
    <citation type="submission" date="2024-01" db="EMBL/GenBank/DDBJ databases">
        <title>The genomes of 5 underutilized Papilionoideae crops provide insights into root nodulation and disease resistanc.</title>
        <authorList>
            <person name="Yuan L."/>
        </authorList>
    </citation>
    <scope>NUCLEOTIDE SEQUENCE [LARGE SCALE GENOMIC DNA]</scope>
    <source>
        <strain evidence="6">ZHUSHIDOU_FW_LH</strain>
        <tissue evidence="6">Leaf</tissue>
    </source>
</reference>
<proteinExistence type="predicted"/>
<keyword evidence="7" id="KW-1185">Reference proteome</keyword>
<sequence>MLYNLVCEFAHTILEEKPVHVSRYFAGRDIHSEPVAWGKFSMVEAEKRLLARALLDPDNQHFVLLSESCVPVRHFEYVYN</sequence>
<dbReference type="EMBL" id="JAYWIO010000005">
    <property type="protein sequence ID" value="KAK7259389.1"/>
    <property type="molecule type" value="Genomic_DNA"/>
</dbReference>
<dbReference type="PANTHER" id="PTHR31042:SF149">
    <property type="entry name" value="CORE-2_I-BRANCHING ENZYME"/>
    <property type="match status" value="1"/>
</dbReference>
<keyword evidence="4" id="KW-0472">Membrane</keyword>
<evidence type="ECO:0000256" key="5">
    <source>
        <dbReference type="ARBA" id="ARBA00023180"/>
    </source>
</evidence>
<name>A0AAN9HZE5_CROPI</name>
<comment type="caution">
    <text evidence="6">The sequence shown here is derived from an EMBL/GenBank/DDBJ whole genome shotgun (WGS) entry which is preliminary data.</text>
</comment>
<keyword evidence="5" id="KW-0325">Glycoprotein</keyword>
<dbReference type="AlphaFoldDB" id="A0AAN9HZE5"/>
<evidence type="ECO:0000313" key="7">
    <source>
        <dbReference type="Proteomes" id="UP001372338"/>
    </source>
</evidence>
<dbReference type="GO" id="GO:0016020">
    <property type="term" value="C:membrane"/>
    <property type="evidence" value="ECO:0007669"/>
    <property type="project" value="UniProtKB-SubCell"/>
</dbReference>
<keyword evidence="3" id="KW-0808">Transferase</keyword>
<gene>
    <name evidence="6" type="ORF">RIF29_24996</name>
</gene>